<accession>A0ABX2G087</accession>
<dbReference type="RefSeq" id="WP_173804672.1">
    <property type="nucleotide sequence ID" value="NZ_JABSNM010000005.1"/>
</dbReference>
<dbReference type="EMBL" id="JABSNM010000005">
    <property type="protein sequence ID" value="NRT55699.1"/>
    <property type="molecule type" value="Genomic_DNA"/>
</dbReference>
<sequence>MFTSSVRRRLILASVLLVLAGLLLPAMSAVLRLRTGTVGASVGLTGAPTGLEDVCVAAGPGVSHPEAEASVSAQGLVRLLHLLQACEHCAQAPLASALPLPDAPDLPDPAPQVRALRFAAFEAGTLRRPAFLRPAGRAPPRG</sequence>
<comment type="caution">
    <text evidence="1">The sequence shown here is derived from an EMBL/GenBank/DDBJ whole genome shotgun (WGS) entry which is preliminary data.</text>
</comment>
<keyword evidence="2" id="KW-1185">Reference proteome</keyword>
<dbReference type="Proteomes" id="UP001516061">
    <property type="component" value="Unassembled WGS sequence"/>
</dbReference>
<evidence type="ECO:0000313" key="1">
    <source>
        <dbReference type="EMBL" id="NRT55699.1"/>
    </source>
</evidence>
<reference evidence="1 2" key="1">
    <citation type="submission" date="2020-05" db="EMBL/GenBank/DDBJ databases">
        <title>Genomic Encyclopedia of Type Strains, Phase IV (KMG-V): Genome sequencing to study the core and pangenomes of soil and plant-associated prokaryotes.</title>
        <authorList>
            <person name="Whitman W."/>
        </authorList>
    </citation>
    <scope>NUCLEOTIDE SEQUENCE [LARGE SCALE GENOMIC DNA]</scope>
    <source>
        <strain evidence="1 2">C29</strain>
    </source>
</reference>
<protein>
    <recommendedName>
        <fullName evidence="3">DUF2946 domain-containing protein</fullName>
    </recommendedName>
</protein>
<organism evidence="1 2">
    <name type="scientific">Sphaerotilus uruguayifluvii</name>
    <dbReference type="NCBI Taxonomy" id="2735897"/>
    <lineage>
        <taxon>Bacteria</taxon>
        <taxon>Pseudomonadati</taxon>
        <taxon>Pseudomonadota</taxon>
        <taxon>Betaproteobacteria</taxon>
        <taxon>Burkholderiales</taxon>
        <taxon>Sphaerotilaceae</taxon>
        <taxon>Sphaerotilus</taxon>
    </lineage>
</organism>
<evidence type="ECO:0000313" key="2">
    <source>
        <dbReference type="Proteomes" id="UP001516061"/>
    </source>
</evidence>
<evidence type="ECO:0008006" key="3">
    <source>
        <dbReference type="Google" id="ProtNLM"/>
    </source>
</evidence>
<name>A0ABX2G087_9BURK</name>
<proteinExistence type="predicted"/>
<gene>
    <name evidence="1" type="ORF">HNQ01_001429</name>
</gene>